<evidence type="ECO:0000256" key="1">
    <source>
        <dbReference type="ARBA" id="ARBA00022912"/>
    </source>
</evidence>
<dbReference type="STRING" id="79200.A0A166D4L5"/>
<dbReference type="InterPro" id="IPR035892">
    <property type="entry name" value="C2_domain_sf"/>
</dbReference>
<comment type="caution">
    <text evidence="3">The sequence shown here is derived from an EMBL/GenBank/DDBJ whole genome shotgun (WGS) entry which is preliminary data.</text>
</comment>
<proteinExistence type="predicted"/>
<dbReference type="GO" id="GO:0004725">
    <property type="term" value="F:protein tyrosine phosphatase activity"/>
    <property type="evidence" value="ECO:0007669"/>
    <property type="project" value="TreeGrafter"/>
</dbReference>
<evidence type="ECO:0000313" key="3">
    <source>
        <dbReference type="EMBL" id="KZN04718.1"/>
    </source>
</evidence>
<dbReference type="GO" id="GO:0016314">
    <property type="term" value="F:phosphatidylinositol-3,4,5-trisphosphate 3-phosphatase activity"/>
    <property type="evidence" value="ECO:0007669"/>
    <property type="project" value="TreeGrafter"/>
</dbReference>
<dbReference type="AlphaFoldDB" id="A0A166D4L5"/>
<dbReference type="PROSITE" id="PS51182">
    <property type="entry name" value="C2_TENSIN"/>
    <property type="match status" value="1"/>
</dbReference>
<protein>
    <recommendedName>
        <fullName evidence="2">C2 tensin-type domain-containing protein</fullName>
    </recommendedName>
</protein>
<dbReference type="InterPro" id="IPR051281">
    <property type="entry name" value="Dual-spec_lipid-protein_phosph"/>
</dbReference>
<gene>
    <name evidence="3" type="ORF">DCAR_005555</name>
</gene>
<dbReference type="EMBL" id="LNRQ01000002">
    <property type="protein sequence ID" value="KZN04718.1"/>
    <property type="molecule type" value="Genomic_DNA"/>
</dbReference>
<dbReference type="SMART" id="SM01326">
    <property type="entry name" value="PTEN_C2"/>
    <property type="match status" value="1"/>
</dbReference>
<name>A0A166D4L5_DAUCS</name>
<accession>A0A166D4L5</accession>
<dbReference type="PANTHER" id="PTHR12305">
    <property type="entry name" value="PHOSPHATASE WITH HOMOLOGY TO TENSIN"/>
    <property type="match status" value="1"/>
</dbReference>
<organism evidence="3">
    <name type="scientific">Daucus carota subsp. sativus</name>
    <name type="common">Carrot</name>
    <dbReference type="NCBI Taxonomy" id="79200"/>
    <lineage>
        <taxon>Eukaryota</taxon>
        <taxon>Viridiplantae</taxon>
        <taxon>Streptophyta</taxon>
        <taxon>Embryophyta</taxon>
        <taxon>Tracheophyta</taxon>
        <taxon>Spermatophyta</taxon>
        <taxon>Magnoliopsida</taxon>
        <taxon>eudicotyledons</taxon>
        <taxon>Gunneridae</taxon>
        <taxon>Pentapetalae</taxon>
        <taxon>asterids</taxon>
        <taxon>campanulids</taxon>
        <taxon>Apiales</taxon>
        <taxon>Apiaceae</taxon>
        <taxon>Apioideae</taxon>
        <taxon>Scandiceae</taxon>
        <taxon>Daucinae</taxon>
        <taxon>Daucus</taxon>
        <taxon>Daucus sect. Daucus</taxon>
    </lineage>
</organism>
<keyword evidence="1" id="KW-0378">Hydrolase</keyword>
<dbReference type="PANTHER" id="PTHR12305:SF60">
    <property type="entry name" value="PHOSPHATIDYLINOSITOL 3,4,5-TRISPHOSPHATE 3-PHOSPHATASE TPTE2-RELATED"/>
    <property type="match status" value="1"/>
</dbReference>
<dbReference type="Gene3D" id="2.60.40.1110">
    <property type="match status" value="1"/>
</dbReference>
<dbReference type="GO" id="GO:0046856">
    <property type="term" value="P:phosphatidylinositol dephosphorylation"/>
    <property type="evidence" value="ECO:0007669"/>
    <property type="project" value="TreeGrafter"/>
</dbReference>
<keyword evidence="1" id="KW-0904">Protein phosphatase</keyword>
<dbReference type="OMA" id="RYYYSIT"/>
<dbReference type="Pfam" id="PF10409">
    <property type="entry name" value="PTEN_C2"/>
    <property type="match status" value="1"/>
</dbReference>
<dbReference type="InterPro" id="IPR014020">
    <property type="entry name" value="Tensin_C2-dom"/>
</dbReference>
<feature type="domain" description="C2 tensin-type" evidence="2">
    <location>
        <begin position="71"/>
        <end position="226"/>
    </location>
</feature>
<sequence>MAAEDALQLYADRRTTDGHGVSIPSQRRYVGYWEKLLSVPKGISRSPLNVHLPEPCNREVRRIRIYDAVNIKSVFFVVSQLEEVPDQRYQPPAEVSKNCCRPIRDAWQTTVCDRYYYSITESNDSGKQPHLKESRLVVQMDTEIPVIYQKTCLEYHYKTPVKVSGDVRVAFYEKMIGGRLFYLCFNTTFISNNLLQFTEHDLDKVGKRGRSISGSAFCVELLFGPRNAIGVLPALGDA</sequence>
<dbReference type="GO" id="GO:0005829">
    <property type="term" value="C:cytosol"/>
    <property type="evidence" value="ECO:0007669"/>
    <property type="project" value="TreeGrafter"/>
</dbReference>
<dbReference type="Gene3D" id="3.90.190.10">
    <property type="entry name" value="Protein tyrosine phosphatase superfamily"/>
    <property type="match status" value="1"/>
</dbReference>
<reference evidence="3" key="1">
    <citation type="journal article" date="2016" name="Nat. Genet.">
        <title>A high-quality carrot genome assembly provides new insights into carotenoid accumulation and asterid genome evolution.</title>
        <authorList>
            <person name="Iorizzo M."/>
            <person name="Ellison S."/>
            <person name="Senalik D."/>
            <person name="Zeng P."/>
            <person name="Satapoomin P."/>
            <person name="Huang J."/>
            <person name="Bowman M."/>
            <person name="Iovene M."/>
            <person name="Sanseverino W."/>
            <person name="Cavagnaro P."/>
            <person name="Yildiz M."/>
            <person name="Macko-Podgorni A."/>
            <person name="Moranska E."/>
            <person name="Grzebelus E."/>
            <person name="Grzebelus D."/>
            <person name="Ashrafi H."/>
            <person name="Zheng Z."/>
            <person name="Cheng S."/>
            <person name="Spooner D."/>
            <person name="Van Deynze A."/>
            <person name="Simon P."/>
        </authorList>
    </citation>
    <scope>NUCLEOTIDE SEQUENCE [LARGE SCALE GENOMIC DNA]</scope>
    <source>
        <tissue evidence="3">Leaf</tissue>
    </source>
</reference>
<evidence type="ECO:0000259" key="2">
    <source>
        <dbReference type="PROSITE" id="PS51182"/>
    </source>
</evidence>
<dbReference type="SUPFAM" id="SSF49562">
    <property type="entry name" value="C2 domain (Calcium/lipid-binding domain, CaLB)"/>
    <property type="match status" value="1"/>
</dbReference>
<dbReference type="Gramene" id="KZN04718">
    <property type="protein sequence ID" value="KZN04718"/>
    <property type="gene ID" value="DCAR_005555"/>
</dbReference>
<dbReference type="InterPro" id="IPR029021">
    <property type="entry name" value="Prot-tyrosine_phosphatase-like"/>
</dbReference>